<feature type="active site" description="Proton donor" evidence="6">
    <location>
        <position position="175"/>
    </location>
</feature>
<dbReference type="CDD" id="cd09019">
    <property type="entry name" value="galactose_mutarotase_like"/>
    <property type="match status" value="1"/>
</dbReference>
<dbReference type="EMBL" id="JAPKNK010000013">
    <property type="protein sequence ID" value="MCX5571984.1"/>
    <property type="molecule type" value="Genomic_DNA"/>
</dbReference>
<keyword evidence="10" id="KW-1185">Reference proteome</keyword>
<gene>
    <name evidence="9" type="ORF">OSH07_22475</name>
</gene>
<evidence type="ECO:0000256" key="4">
    <source>
        <dbReference type="ARBA" id="ARBA00023277"/>
    </source>
</evidence>
<dbReference type="GO" id="GO:0004034">
    <property type="term" value="F:aldose 1-epimerase activity"/>
    <property type="evidence" value="ECO:0007669"/>
    <property type="project" value="UniProtKB-EC"/>
</dbReference>
<dbReference type="GO" id="GO:0005737">
    <property type="term" value="C:cytoplasm"/>
    <property type="evidence" value="ECO:0007669"/>
    <property type="project" value="TreeGrafter"/>
</dbReference>
<comment type="caution">
    <text evidence="9">The sequence shown here is derived from an EMBL/GenBank/DDBJ whole genome shotgun (WGS) entry which is preliminary data.</text>
</comment>
<dbReference type="InterPro" id="IPR047215">
    <property type="entry name" value="Galactose_mutarotase-like"/>
</dbReference>
<dbReference type="GO" id="GO:0030246">
    <property type="term" value="F:carbohydrate binding"/>
    <property type="evidence" value="ECO:0007669"/>
    <property type="project" value="InterPro"/>
</dbReference>
<evidence type="ECO:0000256" key="3">
    <source>
        <dbReference type="ARBA" id="ARBA00023235"/>
    </source>
</evidence>
<dbReference type="InterPro" id="IPR011013">
    <property type="entry name" value="Gal_mutarotase_sf_dom"/>
</dbReference>
<reference evidence="9" key="1">
    <citation type="submission" date="2022-11" db="EMBL/GenBank/DDBJ databases">
        <title>Biodiversity and phylogenetic relationships of bacteria.</title>
        <authorList>
            <person name="Machado R.A.R."/>
            <person name="Bhat A."/>
            <person name="Loulou A."/>
            <person name="Kallel S."/>
        </authorList>
    </citation>
    <scope>NUCLEOTIDE SEQUENCE</scope>
    <source>
        <strain evidence="9">K-TC2</strain>
    </source>
</reference>
<dbReference type="RefSeq" id="WP_266340942.1">
    <property type="nucleotide sequence ID" value="NZ_JAPKNK010000013.1"/>
</dbReference>
<comment type="similarity">
    <text evidence="2 5">Belongs to the aldose epimerase family.</text>
</comment>
<dbReference type="SUPFAM" id="SSF74650">
    <property type="entry name" value="Galactose mutarotase-like"/>
    <property type="match status" value="1"/>
</dbReference>
<comment type="pathway">
    <text evidence="1 5">Carbohydrate metabolism; hexose metabolism.</text>
</comment>
<evidence type="ECO:0000256" key="6">
    <source>
        <dbReference type="PIRSR" id="PIRSR005096-1"/>
    </source>
</evidence>
<dbReference type="PANTHER" id="PTHR10091:SF0">
    <property type="entry name" value="GALACTOSE MUTAROTASE"/>
    <property type="match status" value="1"/>
</dbReference>
<evidence type="ECO:0000256" key="5">
    <source>
        <dbReference type="PIRNR" id="PIRNR005096"/>
    </source>
</evidence>
<dbReference type="GO" id="GO:0006006">
    <property type="term" value="P:glucose metabolic process"/>
    <property type="evidence" value="ECO:0007669"/>
    <property type="project" value="TreeGrafter"/>
</dbReference>
<dbReference type="NCBIfam" id="NF008277">
    <property type="entry name" value="PRK11055.1"/>
    <property type="match status" value="1"/>
</dbReference>
<accession>A0A9X3IMN2</accession>
<dbReference type="Gene3D" id="2.70.98.10">
    <property type="match status" value="1"/>
</dbReference>
<evidence type="ECO:0000313" key="9">
    <source>
        <dbReference type="EMBL" id="MCX5571984.1"/>
    </source>
</evidence>
<evidence type="ECO:0000256" key="8">
    <source>
        <dbReference type="PIRSR" id="PIRSR005096-3"/>
    </source>
</evidence>
<evidence type="ECO:0000256" key="2">
    <source>
        <dbReference type="ARBA" id="ARBA00006206"/>
    </source>
</evidence>
<feature type="binding site" evidence="7">
    <location>
        <position position="239"/>
    </location>
    <ligand>
        <name>beta-D-galactose</name>
        <dbReference type="ChEBI" id="CHEBI:27667"/>
    </ligand>
</feature>
<comment type="catalytic activity">
    <reaction evidence="5">
        <text>alpha-D-glucose = beta-D-glucose</text>
        <dbReference type="Rhea" id="RHEA:10264"/>
        <dbReference type="ChEBI" id="CHEBI:15903"/>
        <dbReference type="ChEBI" id="CHEBI:17925"/>
        <dbReference type="EC" id="5.1.3.3"/>
    </reaction>
</comment>
<dbReference type="Proteomes" id="UP001144805">
    <property type="component" value="Unassembled WGS sequence"/>
</dbReference>
<name>A0A9X3IMN2_9HYPH</name>
<dbReference type="InterPro" id="IPR014718">
    <property type="entry name" value="GH-type_carb-bd"/>
</dbReference>
<feature type="active site" description="Proton acceptor" evidence="6">
    <location>
        <position position="304"/>
    </location>
</feature>
<evidence type="ECO:0000256" key="1">
    <source>
        <dbReference type="ARBA" id="ARBA00005028"/>
    </source>
</evidence>
<dbReference type="Pfam" id="PF01263">
    <property type="entry name" value="Aldose_epim"/>
    <property type="match status" value="1"/>
</dbReference>
<protein>
    <recommendedName>
        <fullName evidence="5">Aldose 1-epimerase</fullName>
        <ecNumber evidence="5">5.1.3.3</ecNumber>
    </recommendedName>
</protein>
<dbReference type="InterPro" id="IPR008183">
    <property type="entry name" value="Aldose_1/G6P_1-epimerase"/>
</dbReference>
<evidence type="ECO:0000256" key="7">
    <source>
        <dbReference type="PIRSR" id="PIRSR005096-2"/>
    </source>
</evidence>
<proteinExistence type="inferred from homology"/>
<dbReference type="InterPro" id="IPR015443">
    <property type="entry name" value="Aldose_1-epimerase"/>
</dbReference>
<evidence type="ECO:0000313" key="10">
    <source>
        <dbReference type="Proteomes" id="UP001144805"/>
    </source>
</evidence>
<dbReference type="EC" id="5.1.3.3" evidence="5"/>
<dbReference type="GO" id="GO:0033499">
    <property type="term" value="P:galactose catabolic process via UDP-galactose, Leloir pathway"/>
    <property type="evidence" value="ECO:0007669"/>
    <property type="project" value="TreeGrafter"/>
</dbReference>
<dbReference type="AlphaFoldDB" id="A0A9X3IMN2"/>
<keyword evidence="3 5" id="KW-0413">Isomerase</keyword>
<dbReference type="PANTHER" id="PTHR10091">
    <property type="entry name" value="ALDOSE-1-EPIMERASE"/>
    <property type="match status" value="1"/>
</dbReference>
<organism evidence="9 10">
    <name type="scientific">Kaistia nematophila</name>
    <dbReference type="NCBI Taxonomy" id="2994654"/>
    <lineage>
        <taxon>Bacteria</taxon>
        <taxon>Pseudomonadati</taxon>
        <taxon>Pseudomonadota</taxon>
        <taxon>Alphaproteobacteria</taxon>
        <taxon>Hyphomicrobiales</taxon>
        <taxon>Kaistiaceae</taxon>
        <taxon>Kaistia</taxon>
    </lineage>
</organism>
<keyword evidence="4 5" id="KW-0119">Carbohydrate metabolism</keyword>
<sequence>MSIHFFGRLPDGTAISEIRLANASGATASVLTFGAALRDLVVPVEGGEPRRVVLGFETLDGYLENNRYLGVTAGRHASRIGDGHLAIDGREYQLSLNEGGVHLHGGVTGFSRKPWRILESDEESVTLGLISPDGDDGYPGELDVRCTYRLLAPGTIHITLTATTDAPTVVSLANHSYFSLLPGTTSREHKLQFAASGYTPFSPALVPSGEIADVAGTPYDFRTIRPIADPAGDAGFDYDCCLVVDRDGEGLVRAARLEAPDGSLAMEVHTTEPCIVFYDGAGLAPDWRGLDGVGHRTHAGLCLEPMRFPDSPNQPTFPSAILRPGEIYRQVTEYRFG</sequence>
<feature type="binding site" evidence="8">
    <location>
        <begin position="175"/>
        <end position="177"/>
    </location>
    <ligand>
        <name>beta-D-galactose</name>
        <dbReference type="ChEBI" id="CHEBI:27667"/>
    </ligand>
</feature>
<dbReference type="PIRSF" id="PIRSF005096">
    <property type="entry name" value="GALM"/>
    <property type="match status" value="1"/>
</dbReference>